<dbReference type="SMART" id="SM00823">
    <property type="entry name" value="PKS_PP"/>
    <property type="match status" value="1"/>
</dbReference>
<dbReference type="Gene3D" id="3.40.50.720">
    <property type="entry name" value="NAD(P)-binding Rossmann-like Domain"/>
    <property type="match status" value="1"/>
</dbReference>
<accession>A0A4R4SNC8</accession>
<dbReference type="InterPro" id="IPR020806">
    <property type="entry name" value="PKS_PP-bd"/>
</dbReference>
<dbReference type="InterPro" id="IPR036291">
    <property type="entry name" value="NAD(P)-bd_dom_sf"/>
</dbReference>
<dbReference type="FunFam" id="3.40.366.10:FF:000002">
    <property type="entry name" value="Probable polyketide synthase 2"/>
    <property type="match status" value="1"/>
</dbReference>
<dbReference type="InterPro" id="IPR016039">
    <property type="entry name" value="Thiolase-like"/>
</dbReference>
<dbReference type="Pfam" id="PF22336">
    <property type="entry name" value="RhiE-like_linker"/>
    <property type="match status" value="1"/>
</dbReference>
<dbReference type="InterPro" id="IPR014031">
    <property type="entry name" value="Ketoacyl_synth_C"/>
</dbReference>
<dbReference type="GO" id="GO:0033068">
    <property type="term" value="P:macrolide biosynthetic process"/>
    <property type="evidence" value="ECO:0007669"/>
    <property type="project" value="UniProtKB-ARBA"/>
</dbReference>
<comment type="caution">
    <text evidence="11">The sequence shown here is derived from an EMBL/GenBank/DDBJ whole genome shotgun (WGS) entry which is preliminary data.</text>
</comment>
<evidence type="ECO:0000259" key="9">
    <source>
        <dbReference type="PROSITE" id="PS50075"/>
    </source>
</evidence>
<feature type="non-terminal residue" evidence="11">
    <location>
        <position position="1"/>
    </location>
</feature>
<dbReference type="InterPro" id="IPR032821">
    <property type="entry name" value="PKS_assoc"/>
</dbReference>
<dbReference type="SMART" id="SM00827">
    <property type="entry name" value="PKS_AT"/>
    <property type="match status" value="1"/>
</dbReference>
<dbReference type="InterPro" id="IPR009081">
    <property type="entry name" value="PP-bd_ACP"/>
</dbReference>
<dbReference type="EMBL" id="SMKI01000548">
    <property type="protein sequence ID" value="TDC63699.1"/>
    <property type="molecule type" value="Genomic_DNA"/>
</dbReference>
<dbReference type="Gene3D" id="3.30.70.3290">
    <property type="match status" value="1"/>
</dbReference>
<dbReference type="Pfam" id="PF00109">
    <property type="entry name" value="ketoacyl-synt"/>
    <property type="match status" value="1"/>
</dbReference>
<dbReference type="InterPro" id="IPR054514">
    <property type="entry name" value="RhiE-like_linker"/>
</dbReference>
<evidence type="ECO:0000256" key="6">
    <source>
        <dbReference type="ARBA" id="ARBA00023194"/>
    </source>
</evidence>
<evidence type="ECO:0000313" key="11">
    <source>
        <dbReference type="EMBL" id="TDC63699.1"/>
    </source>
</evidence>
<keyword evidence="3" id="KW-0597">Phosphoprotein</keyword>
<feature type="domain" description="Carrier" evidence="9">
    <location>
        <begin position="1028"/>
        <end position="1103"/>
    </location>
</feature>
<dbReference type="InterPro" id="IPR001227">
    <property type="entry name" value="Ac_transferase_dom_sf"/>
</dbReference>
<keyword evidence="2" id="KW-0596">Phosphopantetheine</keyword>
<dbReference type="OrthoDB" id="9778690at2"/>
<keyword evidence="6" id="KW-0045">Antibiotic biosynthesis</keyword>
<dbReference type="FunFam" id="1.10.1200.10:FF:000007">
    <property type="entry name" value="Probable polyketide synthase pks17"/>
    <property type="match status" value="1"/>
</dbReference>
<dbReference type="Gene3D" id="3.40.47.10">
    <property type="match status" value="1"/>
</dbReference>
<comment type="pathway">
    <text evidence="1">Antibiotic biosynthesis.</text>
</comment>
<evidence type="ECO:0000313" key="12">
    <source>
        <dbReference type="Proteomes" id="UP000295345"/>
    </source>
</evidence>
<keyword evidence="4" id="KW-0808">Transferase</keyword>
<dbReference type="SUPFAM" id="SSF55048">
    <property type="entry name" value="Probable ACP-binding domain of malonyl-CoA ACP transacylase"/>
    <property type="match status" value="1"/>
</dbReference>
<evidence type="ECO:0000259" key="10">
    <source>
        <dbReference type="PROSITE" id="PS52004"/>
    </source>
</evidence>
<organism evidence="11 12">
    <name type="scientific">Streptomyces hainanensis</name>
    <dbReference type="NCBI Taxonomy" id="402648"/>
    <lineage>
        <taxon>Bacteria</taxon>
        <taxon>Bacillati</taxon>
        <taxon>Actinomycetota</taxon>
        <taxon>Actinomycetes</taxon>
        <taxon>Kitasatosporales</taxon>
        <taxon>Streptomycetaceae</taxon>
        <taxon>Streptomyces</taxon>
    </lineage>
</organism>
<dbReference type="InterPro" id="IPR013968">
    <property type="entry name" value="PKS_KR"/>
</dbReference>
<evidence type="ECO:0000256" key="3">
    <source>
        <dbReference type="ARBA" id="ARBA00022553"/>
    </source>
</evidence>
<dbReference type="CDD" id="cd00833">
    <property type="entry name" value="PKS"/>
    <property type="match status" value="1"/>
</dbReference>
<dbReference type="Pfam" id="PF16197">
    <property type="entry name" value="KAsynt_C_assoc"/>
    <property type="match status" value="1"/>
</dbReference>
<dbReference type="PROSITE" id="PS50075">
    <property type="entry name" value="CARRIER"/>
    <property type="match status" value="1"/>
</dbReference>
<dbReference type="SUPFAM" id="SSF51735">
    <property type="entry name" value="NAD(P)-binding Rossmann-fold domains"/>
    <property type="match status" value="2"/>
</dbReference>
<dbReference type="SMART" id="SM01294">
    <property type="entry name" value="PKS_PP_betabranch"/>
    <property type="match status" value="1"/>
</dbReference>
<evidence type="ECO:0000256" key="2">
    <source>
        <dbReference type="ARBA" id="ARBA00022450"/>
    </source>
</evidence>
<dbReference type="GO" id="GO:0004315">
    <property type="term" value="F:3-oxoacyl-[acyl-carrier-protein] synthase activity"/>
    <property type="evidence" value="ECO:0007669"/>
    <property type="project" value="InterPro"/>
</dbReference>
<dbReference type="Gene3D" id="3.40.366.10">
    <property type="entry name" value="Malonyl-Coenzyme A Acyl Carrier Protein, domain 2"/>
    <property type="match status" value="1"/>
</dbReference>
<dbReference type="InterPro" id="IPR014030">
    <property type="entry name" value="Ketoacyl_synth_N"/>
</dbReference>
<dbReference type="Pfam" id="PF00550">
    <property type="entry name" value="PP-binding"/>
    <property type="match status" value="1"/>
</dbReference>
<dbReference type="Pfam" id="PF08659">
    <property type="entry name" value="KR"/>
    <property type="match status" value="1"/>
</dbReference>
<dbReference type="InterPro" id="IPR020841">
    <property type="entry name" value="PKS_Beta-ketoAc_synthase_dom"/>
</dbReference>
<dbReference type="PANTHER" id="PTHR43775:SF51">
    <property type="entry name" value="INACTIVE PHENOLPHTHIOCEROL SYNTHESIS POLYKETIDE SYNTHASE TYPE I PKS1-RELATED"/>
    <property type="match status" value="1"/>
</dbReference>
<dbReference type="PROSITE" id="PS00606">
    <property type="entry name" value="KS3_1"/>
    <property type="match status" value="1"/>
</dbReference>
<dbReference type="Gene3D" id="1.10.1200.10">
    <property type="entry name" value="ACP-like"/>
    <property type="match status" value="1"/>
</dbReference>
<dbReference type="InterPro" id="IPR041618">
    <property type="entry name" value="PKS_DE"/>
</dbReference>
<gene>
    <name evidence="11" type="ORF">E1283_32185</name>
</gene>
<dbReference type="GO" id="GO:0006633">
    <property type="term" value="P:fatty acid biosynthetic process"/>
    <property type="evidence" value="ECO:0007669"/>
    <property type="project" value="InterPro"/>
</dbReference>
<feature type="non-terminal residue" evidence="11">
    <location>
        <position position="1556"/>
    </location>
</feature>
<evidence type="ECO:0000256" key="7">
    <source>
        <dbReference type="ARBA" id="ARBA00023268"/>
    </source>
</evidence>
<dbReference type="SUPFAM" id="SSF47336">
    <property type="entry name" value="ACP-like"/>
    <property type="match status" value="1"/>
</dbReference>
<dbReference type="FunFam" id="3.40.47.10:FF:000019">
    <property type="entry name" value="Polyketide synthase type I"/>
    <property type="match status" value="1"/>
</dbReference>
<dbReference type="SUPFAM" id="SSF52151">
    <property type="entry name" value="FabD/lysophospholipase-like"/>
    <property type="match status" value="1"/>
</dbReference>
<dbReference type="InterPro" id="IPR018201">
    <property type="entry name" value="Ketoacyl_synth_AS"/>
</dbReference>
<dbReference type="Gene3D" id="6.10.140.1830">
    <property type="match status" value="1"/>
</dbReference>
<dbReference type="SMART" id="SM00822">
    <property type="entry name" value="PKS_KR"/>
    <property type="match status" value="1"/>
</dbReference>
<dbReference type="InterPro" id="IPR050091">
    <property type="entry name" value="PKS_NRPS_Biosynth_Enz"/>
</dbReference>
<dbReference type="CDD" id="cd08952">
    <property type="entry name" value="KR_1_SDR_x"/>
    <property type="match status" value="1"/>
</dbReference>
<dbReference type="InterPro" id="IPR057326">
    <property type="entry name" value="KR_dom"/>
</dbReference>
<feature type="domain" description="Ketosynthase family 3 (KS3)" evidence="10">
    <location>
        <begin position="1124"/>
        <end position="1550"/>
    </location>
</feature>
<keyword evidence="7" id="KW-0511">Multifunctional enzyme</keyword>
<dbReference type="PANTHER" id="PTHR43775">
    <property type="entry name" value="FATTY ACID SYNTHASE"/>
    <property type="match status" value="1"/>
</dbReference>
<dbReference type="InterPro" id="IPR016035">
    <property type="entry name" value="Acyl_Trfase/lysoPLipase"/>
</dbReference>
<dbReference type="InterPro" id="IPR016036">
    <property type="entry name" value="Malonyl_transacylase_ACP-bd"/>
</dbReference>
<evidence type="ECO:0000256" key="1">
    <source>
        <dbReference type="ARBA" id="ARBA00004792"/>
    </source>
</evidence>
<dbReference type="GO" id="GO:0031177">
    <property type="term" value="F:phosphopantetheine binding"/>
    <property type="evidence" value="ECO:0007669"/>
    <property type="project" value="InterPro"/>
</dbReference>
<evidence type="ECO:0000256" key="8">
    <source>
        <dbReference type="ARBA" id="ARBA00023315"/>
    </source>
</evidence>
<keyword evidence="12" id="KW-1185">Reference proteome</keyword>
<dbReference type="InterPro" id="IPR036736">
    <property type="entry name" value="ACP-like_sf"/>
</dbReference>
<dbReference type="GO" id="GO:0004312">
    <property type="term" value="F:fatty acid synthase activity"/>
    <property type="evidence" value="ECO:0007669"/>
    <property type="project" value="TreeGrafter"/>
</dbReference>
<protein>
    <submittedName>
        <fullName evidence="11">SDR family NAD(P)-dependent oxidoreductase</fullName>
    </submittedName>
</protein>
<dbReference type="PROSITE" id="PS52004">
    <property type="entry name" value="KS3_2"/>
    <property type="match status" value="1"/>
</dbReference>
<reference evidence="11 12" key="1">
    <citation type="submission" date="2019-03" db="EMBL/GenBank/DDBJ databases">
        <title>Draft genome sequences of novel Actinobacteria.</title>
        <authorList>
            <person name="Sahin N."/>
            <person name="Ay H."/>
            <person name="Saygin H."/>
        </authorList>
    </citation>
    <scope>NUCLEOTIDE SEQUENCE [LARGE SCALE GENOMIC DNA]</scope>
    <source>
        <strain evidence="11 12">DSM 41900</strain>
    </source>
</reference>
<sequence>ALARPPVSLPAYPWEHRRHWFHDARSETGGRLVPWPLSAPDATSLRGQADQLREFVTTTPETALPDVAWSLATAALGGWHRGVVLARDRDAFLDGLRAVSRGTPTALALTGRAPGGQRPVLLFPGQGSQWLGMGADLLDSSATFAERLRACEEALAPHVDWSLQDVLRGVPGAPPWERVDVVQPALFAIMVSLSALWRAHGVMPAAVVGHSQGEIAAAHVAGALSLDDAARIVALRGQALRSVSGLGGMLTVGLDHAETERRLVRWADRLAIGAVNGPRSTVVSGELTALEEFATACAEDGVRARRVGIDYASHSAQVETVRDQLLADLSDITPRSCGVPFYSTVTGDRVDDTAALDARYWYENLRRTVRFEPATRTLLDHGHHVFIEVSPHPVLNVGVEQTIEAAGGQATAIGTLRRDDGGLDRFTTSLAEAFVAGVDVDWSPAFAGTTPRGIDLPRRQPVERGSAATSPAEATFWEAVEQQDTAALADALGLSTDDTGSSLDAVLPALSSWRRRHQAHSTVDAWRYRVSWKPVPTPSAGTPARTWLVPVPADHEGQEPIGALLRALSAHGLDIRPVAVDLTGTDRAQLAGCLSDEAAGCQDLAGVFSLLALDEAPHPRHAAVSRGLAGTVLLLQALGDARIDAPLWCATQGAVSVSAADPIRNPGQAQTWGLGRVAGLEHPHRWGGLIDLPEEPDDGALRAVQAVLSGNGAEDQVAVRPTGVLARRLVRATLGDATPSRRWTPRGTTLITGGTGGVGAHLARWLAADGAEHLVLTSRRGPEAEGAAELREELARLGSRVTIAACDVADRDALRKLIADVHADGSPVRAVVHAAGVGAFGALDDVTVADLNANLEAKVVGATHLDELLGGSVDAFVLVSSIAGVWGSAEHGGYAAGNAFLDALAEHRRARNLPATSVAWGVWAGGGMSRAEGVEQLRRLGVFEMPPELTTSALAGALDRNETTLTVADIDWERFAPAFTMSRPQPTLNELAEVRRALGLDGDRTGEPDAGSDLARQLADLPVAEQARRVLDLVRGHAAEVLGYETPDAVHPERSFQDQGSDSVTGVELRNRLQAAAGLRLPATLVFDHPTPTAVADFLLTRLVGDRAVRPVPVVAPASVVAGEDPVAIVGVACRYPGGVASPEDLWELVVEGRDAVSEFPTDRGWDVEGLYDPDPDSLGKSYTRHGGFLADAPDFDAELFGISPREALAMDPQQRLLLETSWELFERTGIDPLSLRGAPTGVYVGAVAPDYVTGMPEVPHVLEGYAVTGSAVSVISGRLAYTFGLEGPAVTVDTACSSSLVALHLAAQALRQGECTLAVAGGVSVLSSPKAFVEFSRQRGLAADGRCKPFAAAANGFGPAEGVGLLLLERLSDARRNGHPVLAVMRGSAVNQDGASNGLTAPNGPSQQRVIRQALANAGLSSSDVDVVEAHGTGTTLGDPIEAQALLATYGQDRPEDQPLWLGSVKSNIAHTQAAAGAAGVIKMVMAMRHGQLPKTLHVDEPSPHVDWSVGAVQLLTEAQEWPEGDRPRRAAVSSFGISGTNAHVILEQAPPTDT</sequence>
<evidence type="ECO:0000256" key="4">
    <source>
        <dbReference type="ARBA" id="ARBA00022679"/>
    </source>
</evidence>
<dbReference type="Pfam" id="PF18369">
    <property type="entry name" value="PKS_DE"/>
    <property type="match status" value="1"/>
</dbReference>
<name>A0A4R4SNC8_9ACTN</name>
<keyword evidence="5" id="KW-0677">Repeat</keyword>
<dbReference type="InterPro" id="IPR014043">
    <property type="entry name" value="Acyl_transferase_dom"/>
</dbReference>
<evidence type="ECO:0000256" key="5">
    <source>
        <dbReference type="ARBA" id="ARBA00022737"/>
    </source>
</evidence>
<dbReference type="Pfam" id="PF02801">
    <property type="entry name" value="Ketoacyl-synt_C"/>
    <property type="match status" value="1"/>
</dbReference>
<dbReference type="SMART" id="SM00825">
    <property type="entry name" value="PKS_KS"/>
    <property type="match status" value="1"/>
</dbReference>
<dbReference type="Pfam" id="PF00698">
    <property type="entry name" value="Acyl_transf_1"/>
    <property type="match status" value="1"/>
</dbReference>
<proteinExistence type="predicted"/>
<keyword evidence="8" id="KW-0012">Acyltransferase</keyword>
<dbReference type="Proteomes" id="UP000295345">
    <property type="component" value="Unassembled WGS sequence"/>
</dbReference>
<dbReference type="SUPFAM" id="SSF53901">
    <property type="entry name" value="Thiolase-like"/>
    <property type="match status" value="1"/>
</dbReference>
<dbReference type="RefSeq" id="WP_132821703.1">
    <property type="nucleotide sequence ID" value="NZ_SMKI01000548.1"/>
</dbReference>